<dbReference type="CDD" id="cd09917">
    <property type="entry name" value="F-box_SF"/>
    <property type="match status" value="1"/>
</dbReference>
<dbReference type="OMA" id="ICVYKDN"/>
<gene>
    <name evidence="3" type="primary">LOC113393207</name>
</gene>
<dbReference type="InterPro" id="IPR001810">
    <property type="entry name" value="F-box_dom"/>
</dbReference>
<accession>A0A8B8HLP5</accession>
<evidence type="ECO:0000313" key="3">
    <source>
        <dbReference type="RefSeq" id="XP_026485769.2"/>
    </source>
</evidence>
<dbReference type="PROSITE" id="PS50181">
    <property type="entry name" value="FBOX"/>
    <property type="match status" value="1"/>
</dbReference>
<dbReference type="InterPro" id="IPR036047">
    <property type="entry name" value="F-box-like_dom_sf"/>
</dbReference>
<dbReference type="AlphaFoldDB" id="A0A8B8HLP5"/>
<dbReference type="Pfam" id="PF00646">
    <property type="entry name" value="F-box"/>
    <property type="match status" value="1"/>
</dbReference>
<dbReference type="Proteomes" id="UP001652626">
    <property type="component" value="Chromosome 6"/>
</dbReference>
<evidence type="ECO:0000259" key="1">
    <source>
        <dbReference type="PROSITE" id="PS50181"/>
    </source>
</evidence>
<dbReference type="SUPFAM" id="SSF81383">
    <property type="entry name" value="F-box domain"/>
    <property type="match status" value="1"/>
</dbReference>
<proteinExistence type="predicted"/>
<dbReference type="OrthoDB" id="6859220at2759"/>
<dbReference type="Gene3D" id="1.20.1280.50">
    <property type="match status" value="1"/>
</dbReference>
<reference evidence="3" key="1">
    <citation type="submission" date="2025-08" db="UniProtKB">
        <authorList>
            <consortium name="RefSeq"/>
        </authorList>
    </citation>
    <scope>IDENTIFICATION</scope>
    <source>
        <tissue evidence="3">Whole body</tissue>
    </source>
</reference>
<protein>
    <submittedName>
        <fullName evidence="3">Uncharacterized protein LOC113393207</fullName>
    </submittedName>
</protein>
<name>A0A8B8HLP5_VANTA</name>
<sequence>MSLVNPNKQISYWANCPADILLIIFRKLDFKSLLNSMFINKYWRDVVEYYCHHFNVWDKLIEHGIDNKGMSFCEKSTLSCRDIIQCAQRWYNVKNAAVHFHHHYTFEVVKSICVYKDNLIVVTNEAVKYFSLENFLLMKILNRTCLNYEETSSLRANLSLRMDDVIGYNVLTLINKLHNEDCDCTQVRKAVLYDISTFKVYSNCCYVIDIKNVLWVYKADKCEWDVKVMARYYGNKDSICGLNVHQGEVYVLLRRGDVLRVDMECKKFEKVFELDVPMHYLDTKPYMFGDYSVLCAVPTEKEFQIHSQKGGDQIGVACPGLTCVMEHGHVLLLGYEDGKIEIFLTNNLIKKLTTPELRFYLQSYSGTSMTKIIALDVYEDSRGHHLFVTTKRDIYELLIYDK</sequence>
<evidence type="ECO:0000313" key="2">
    <source>
        <dbReference type="Proteomes" id="UP001652626"/>
    </source>
</evidence>
<dbReference type="RefSeq" id="XP_026485769.2">
    <property type="nucleotide sequence ID" value="XM_026629984.2"/>
</dbReference>
<keyword evidence="2" id="KW-1185">Reference proteome</keyword>
<dbReference type="GeneID" id="113393207"/>
<feature type="domain" description="F-box" evidence="1">
    <location>
        <begin position="10"/>
        <end position="60"/>
    </location>
</feature>
<organism evidence="2 3">
    <name type="scientific">Vanessa tameamea</name>
    <name type="common">Kamehameha butterfly</name>
    <dbReference type="NCBI Taxonomy" id="334116"/>
    <lineage>
        <taxon>Eukaryota</taxon>
        <taxon>Metazoa</taxon>
        <taxon>Ecdysozoa</taxon>
        <taxon>Arthropoda</taxon>
        <taxon>Hexapoda</taxon>
        <taxon>Insecta</taxon>
        <taxon>Pterygota</taxon>
        <taxon>Neoptera</taxon>
        <taxon>Endopterygota</taxon>
        <taxon>Lepidoptera</taxon>
        <taxon>Glossata</taxon>
        <taxon>Ditrysia</taxon>
        <taxon>Papilionoidea</taxon>
        <taxon>Nymphalidae</taxon>
        <taxon>Nymphalinae</taxon>
        <taxon>Vanessa</taxon>
    </lineage>
</organism>